<evidence type="ECO:0000313" key="8">
    <source>
        <dbReference type="RefSeq" id="XP_020093264.1"/>
    </source>
</evidence>
<dbReference type="PANTHER" id="PTHR47926:SF452">
    <property type="entry name" value="PENTATRICOPEPTIDE REPEAT-CONTAINING PROTEIN"/>
    <property type="match status" value="1"/>
</dbReference>
<dbReference type="FunFam" id="1.25.40.10:FF:000344">
    <property type="entry name" value="Pentatricopeptide repeat-containing protein"/>
    <property type="match status" value="1"/>
</dbReference>
<feature type="domain" description="DYW" evidence="6">
    <location>
        <begin position="701"/>
        <end position="777"/>
    </location>
</feature>
<dbReference type="NCBIfam" id="TIGR00756">
    <property type="entry name" value="PPR"/>
    <property type="match status" value="6"/>
</dbReference>
<dbReference type="GO" id="GO:0008270">
    <property type="term" value="F:zinc ion binding"/>
    <property type="evidence" value="ECO:0007669"/>
    <property type="project" value="InterPro"/>
</dbReference>
<dbReference type="FunFam" id="1.25.40.10:FF:000031">
    <property type="entry name" value="Pentatricopeptide repeat-containing protein mitochondrial"/>
    <property type="match status" value="1"/>
</dbReference>
<dbReference type="Pfam" id="PF20431">
    <property type="entry name" value="E_motif"/>
    <property type="match status" value="1"/>
</dbReference>
<keyword evidence="7" id="KW-1185">Reference proteome</keyword>
<dbReference type="RefSeq" id="XP_020093264.1">
    <property type="nucleotide sequence ID" value="XM_020237675.1"/>
</dbReference>
<dbReference type="PROSITE" id="PS51375">
    <property type="entry name" value="PPR"/>
    <property type="match status" value="6"/>
</dbReference>
<feature type="repeat" description="PPR" evidence="5">
    <location>
        <begin position="136"/>
        <end position="170"/>
    </location>
</feature>
<organism evidence="7 8">
    <name type="scientific">Ananas comosus</name>
    <name type="common">Pineapple</name>
    <name type="synonym">Ananas ananas</name>
    <dbReference type="NCBI Taxonomy" id="4615"/>
    <lineage>
        <taxon>Eukaryota</taxon>
        <taxon>Viridiplantae</taxon>
        <taxon>Streptophyta</taxon>
        <taxon>Embryophyta</taxon>
        <taxon>Tracheophyta</taxon>
        <taxon>Spermatophyta</taxon>
        <taxon>Magnoliopsida</taxon>
        <taxon>Liliopsida</taxon>
        <taxon>Poales</taxon>
        <taxon>Bromeliaceae</taxon>
        <taxon>Bromelioideae</taxon>
        <taxon>Ananas</taxon>
    </lineage>
</organism>
<dbReference type="FunFam" id="1.25.40.10:FF:000073">
    <property type="entry name" value="Pentatricopeptide repeat-containing protein chloroplastic"/>
    <property type="match status" value="1"/>
</dbReference>
<keyword evidence="3" id="KW-0809">Transit peptide</keyword>
<dbReference type="InterPro" id="IPR002885">
    <property type="entry name" value="PPR_rpt"/>
</dbReference>
<dbReference type="FunFam" id="1.25.40.10:FF:000725">
    <property type="entry name" value="Pentatricopeptide repeat-containing protein At3g63370, chloroplastic"/>
    <property type="match status" value="1"/>
</dbReference>
<dbReference type="Pfam" id="PF01535">
    <property type="entry name" value="PPR"/>
    <property type="match status" value="5"/>
</dbReference>
<dbReference type="Pfam" id="PF13041">
    <property type="entry name" value="PPR_2"/>
    <property type="match status" value="4"/>
</dbReference>
<proteinExistence type="inferred from homology"/>
<comment type="similarity">
    <text evidence="1">Belongs to the PPR family. PCMP-H subfamily.</text>
</comment>
<evidence type="ECO:0000256" key="5">
    <source>
        <dbReference type="PROSITE-ProRule" id="PRU00708"/>
    </source>
</evidence>
<dbReference type="AlphaFoldDB" id="A0A6P5FBE2"/>
<dbReference type="InterPro" id="IPR046848">
    <property type="entry name" value="E_motif"/>
</dbReference>
<dbReference type="InterPro" id="IPR046960">
    <property type="entry name" value="PPR_At4g14850-like_plant"/>
</dbReference>
<dbReference type="Pfam" id="PF14432">
    <property type="entry name" value="DYW_deaminase"/>
    <property type="match status" value="1"/>
</dbReference>
<gene>
    <name evidence="8" type="primary">LOC109713561</name>
</gene>
<dbReference type="InterPro" id="IPR032867">
    <property type="entry name" value="DYW_dom"/>
</dbReference>
<reference evidence="8" key="2">
    <citation type="submission" date="2025-08" db="UniProtKB">
        <authorList>
            <consortium name="RefSeq"/>
        </authorList>
    </citation>
    <scope>IDENTIFICATION</scope>
    <source>
        <tissue evidence="8">Leaf</tissue>
    </source>
</reference>
<dbReference type="SUPFAM" id="SSF48452">
    <property type="entry name" value="TPR-like"/>
    <property type="match status" value="1"/>
</dbReference>
<dbReference type="OrthoDB" id="185373at2759"/>
<dbReference type="Proteomes" id="UP000515123">
    <property type="component" value="Linkage group 8"/>
</dbReference>
<name>A0A6P5FBE2_ANACO</name>
<evidence type="ECO:0000256" key="2">
    <source>
        <dbReference type="ARBA" id="ARBA00022737"/>
    </source>
</evidence>
<feature type="repeat" description="PPR" evidence="5">
    <location>
        <begin position="370"/>
        <end position="404"/>
    </location>
</feature>
<dbReference type="PANTHER" id="PTHR47926">
    <property type="entry name" value="PENTATRICOPEPTIDE REPEAT-CONTAINING PROTEIN"/>
    <property type="match status" value="1"/>
</dbReference>
<feature type="repeat" description="PPR" evidence="5">
    <location>
        <begin position="269"/>
        <end position="303"/>
    </location>
</feature>
<dbReference type="GeneID" id="109713561"/>
<evidence type="ECO:0000313" key="7">
    <source>
        <dbReference type="Proteomes" id="UP000515123"/>
    </source>
</evidence>
<evidence type="ECO:0000259" key="6">
    <source>
        <dbReference type="Pfam" id="PF14432"/>
    </source>
</evidence>
<dbReference type="InterPro" id="IPR011990">
    <property type="entry name" value="TPR-like_helical_dom_sf"/>
</dbReference>
<comment type="similarity">
    <text evidence="4">Belongs to the PPR family. PCMP-E subfamily.</text>
</comment>
<feature type="repeat" description="PPR" evidence="5">
    <location>
        <begin position="608"/>
        <end position="642"/>
    </location>
</feature>
<feature type="repeat" description="PPR" evidence="5">
    <location>
        <begin position="471"/>
        <end position="505"/>
    </location>
</feature>
<evidence type="ECO:0000256" key="4">
    <source>
        <dbReference type="ARBA" id="ARBA00061659"/>
    </source>
</evidence>
<protein>
    <submittedName>
        <fullName evidence="8">Pentatricopeptide repeat-containing protein At4g35130, chloroplastic</fullName>
    </submittedName>
</protein>
<keyword evidence="2" id="KW-0677">Repeat</keyword>
<dbReference type="GO" id="GO:0009451">
    <property type="term" value="P:RNA modification"/>
    <property type="evidence" value="ECO:0007669"/>
    <property type="project" value="InterPro"/>
</dbReference>
<evidence type="ECO:0000256" key="1">
    <source>
        <dbReference type="ARBA" id="ARBA00006643"/>
    </source>
</evidence>
<dbReference type="GO" id="GO:0003723">
    <property type="term" value="F:RNA binding"/>
    <property type="evidence" value="ECO:0007669"/>
    <property type="project" value="InterPro"/>
</dbReference>
<feature type="repeat" description="PPR" evidence="5">
    <location>
        <begin position="66"/>
        <end position="100"/>
    </location>
</feature>
<evidence type="ECO:0000256" key="3">
    <source>
        <dbReference type="ARBA" id="ARBA00022946"/>
    </source>
</evidence>
<reference evidence="7" key="1">
    <citation type="journal article" date="2015" name="Nat. Genet.">
        <title>The pineapple genome and the evolution of CAM photosynthesis.</title>
        <authorList>
            <person name="Ming R."/>
            <person name="VanBuren R."/>
            <person name="Wai C.M."/>
            <person name="Tang H."/>
            <person name="Schatz M.C."/>
            <person name="Bowers J.E."/>
            <person name="Lyons E."/>
            <person name="Wang M.L."/>
            <person name="Chen J."/>
            <person name="Biggers E."/>
            <person name="Zhang J."/>
            <person name="Huang L."/>
            <person name="Zhang L."/>
            <person name="Miao W."/>
            <person name="Zhang J."/>
            <person name="Ye Z."/>
            <person name="Miao C."/>
            <person name="Lin Z."/>
            <person name="Wang H."/>
            <person name="Zhou H."/>
            <person name="Yim W.C."/>
            <person name="Priest H.D."/>
            <person name="Zheng C."/>
            <person name="Woodhouse M."/>
            <person name="Edger P.P."/>
            <person name="Guyot R."/>
            <person name="Guo H.B."/>
            <person name="Guo H."/>
            <person name="Zheng G."/>
            <person name="Singh R."/>
            <person name="Sharma A."/>
            <person name="Min X."/>
            <person name="Zheng Y."/>
            <person name="Lee H."/>
            <person name="Gurtowski J."/>
            <person name="Sedlazeck F.J."/>
            <person name="Harkess A."/>
            <person name="McKain M.R."/>
            <person name="Liao Z."/>
            <person name="Fang J."/>
            <person name="Liu J."/>
            <person name="Zhang X."/>
            <person name="Zhang Q."/>
            <person name="Hu W."/>
            <person name="Qin Y."/>
            <person name="Wang K."/>
            <person name="Chen L.Y."/>
            <person name="Shirley N."/>
            <person name="Lin Y.R."/>
            <person name="Liu L.Y."/>
            <person name="Hernandez A.G."/>
            <person name="Wright C.L."/>
            <person name="Bulone V."/>
            <person name="Tuskan G.A."/>
            <person name="Heath K."/>
            <person name="Zee F."/>
            <person name="Moore P.H."/>
            <person name="Sunkar R."/>
            <person name="Leebens-Mack J.H."/>
            <person name="Mockler T."/>
            <person name="Bennetzen J.L."/>
            <person name="Freeling M."/>
            <person name="Sankoff D."/>
            <person name="Paterson A.H."/>
            <person name="Zhu X."/>
            <person name="Yang X."/>
            <person name="Smith J.A."/>
            <person name="Cushman J.C."/>
            <person name="Paull R.E."/>
            <person name="Yu Q."/>
        </authorList>
    </citation>
    <scope>NUCLEOTIDE SEQUENCE [LARGE SCALE GENOMIC DNA]</scope>
    <source>
        <strain evidence="7">cv. F153</strain>
    </source>
</reference>
<sequence>MATASLPCFYNNSTNTSQTNISSTPKTLSKQTNNSFVARTLLSYIQSGRMDEAVSLFRGTKKKKHDAFLWNLMIRGYADAELYEEALEFYYAMHVENVRPDNFTFPFVFKSCTVLSGRFDGLKAHGRVLKIGLDSDLFICNSLIAMYSRFGLISDAKRVFEEMPVRDRVSWNSMIDGYVLNGEAAAALSCFRELNEALGIKHDRIGIMGALAACSMELLSKQGREIHGHAVRHELEDDIKVQTSLLDMYCKCGNMIYSRRLFDGMPLRNVVAWNSLVGGYSLNDQPDEAFDCMREMWEEKTDPDTVTMVNLLNACAQMESLSRGETIHGFSIRRGFLPHLVLGTALTEMYGKCGKVKSAEILFNEMPEKSLVSWNTMIAAYVQNERFGESLQLFIDLQNEPLKPDVFTMSTIIPAYGEIESLRHGKQIHSYVVRSGYGDNTLLLNSIIHMYAQCGDLRSARQVFDRIVCNDTISWNTVIMGYGIHGHGRTALDLFAAMKLSGLQPNDSSFVSVLTACSVSGLVEEGWMYFNSMEQEYSITPQIEHYGCMVDLLGRTKDLKETLGFIESMPLAPTARIWGSLLTASRNNDNIEMAEYAAERIFQLEHDNTGCYVLLSSMYADAGRWEDVERVRSSMKEKGLKKTTAKSLVELQNKTHTFVNEDRSHVQSNKIHEVSDILSRLIGETAGNGKEVFDPMRAGGKKATLANKHSLRLAVVFGLISTEIGTPILVKKNVRICNHCHHALKLISESSGREIIVGDTRVYHHFSEGSCCCGDYW</sequence>
<dbReference type="Gene3D" id="1.25.40.10">
    <property type="entry name" value="Tetratricopeptide repeat domain"/>
    <property type="match status" value="5"/>
</dbReference>
<dbReference type="FunFam" id="1.25.40.10:FF:000280">
    <property type="entry name" value="Pentatricopeptide repeat-containing protein"/>
    <property type="match status" value="1"/>
</dbReference>
<accession>A0A6P5FBE2</accession>